<dbReference type="InterPro" id="IPR036396">
    <property type="entry name" value="Cyt_P450_sf"/>
</dbReference>
<evidence type="ECO:0000256" key="4">
    <source>
        <dbReference type="ARBA" id="ARBA00023002"/>
    </source>
</evidence>
<dbReference type="GO" id="GO:0016705">
    <property type="term" value="F:oxidoreductase activity, acting on paired donors, with incorporation or reduction of molecular oxygen"/>
    <property type="evidence" value="ECO:0007669"/>
    <property type="project" value="InterPro"/>
</dbReference>
<comment type="caution">
    <text evidence="8">The sequence shown here is derived from an EMBL/GenBank/DDBJ whole genome shotgun (WGS) entry which is preliminary data.</text>
</comment>
<reference evidence="8" key="1">
    <citation type="submission" date="2020-10" db="EMBL/GenBank/DDBJ databases">
        <title>Taxonomic study of unclassified bacteria belonging to the class Ktedonobacteria.</title>
        <authorList>
            <person name="Yabe S."/>
            <person name="Wang C.M."/>
            <person name="Zheng Y."/>
            <person name="Sakai Y."/>
            <person name="Cavaletti L."/>
            <person name="Monciardini P."/>
            <person name="Donadio S."/>
        </authorList>
    </citation>
    <scope>NUCLEOTIDE SEQUENCE</scope>
    <source>
        <strain evidence="8">SOSP1-1</strain>
    </source>
</reference>
<dbReference type="FunFam" id="1.10.630.10:FF:000018">
    <property type="entry name" value="Cytochrome P450 monooxygenase"/>
    <property type="match status" value="1"/>
</dbReference>
<gene>
    <name evidence="8" type="ORF">KSX_48320</name>
</gene>
<keyword evidence="2 7" id="KW-0349">Heme</keyword>
<evidence type="ECO:0000313" key="8">
    <source>
        <dbReference type="EMBL" id="GHO46669.1"/>
    </source>
</evidence>
<dbReference type="SUPFAM" id="SSF48264">
    <property type="entry name" value="Cytochrome P450"/>
    <property type="match status" value="1"/>
</dbReference>
<proteinExistence type="inferred from homology"/>
<accession>A0A8J3I753</accession>
<keyword evidence="6 7" id="KW-0503">Monooxygenase</keyword>
<evidence type="ECO:0000256" key="2">
    <source>
        <dbReference type="ARBA" id="ARBA00022617"/>
    </source>
</evidence>
<protein>
    <submittedName>
        <fullName evidence="8">Cytochrome P450</fullName>
    </submittedName>
</protein>
<evidence type="ECO:0000256" key="6">
    <source>
        <dbReference type="ARBA" id="ARBA00023033"/>
    </source>
</evidence>
<keyword evidence="3 7" id="KW-0479">Metal-binding</keyword>
<dbReference type="CDD" id="cd11029">
    <property type="entry name" value="CYP107-like"/>
    <property type="match status" value="1"/>
</dbReference>
<dbReference type="InterPro" id="IPR001128">
    <property type="entry name" value="Cyt_P450"/>
</dbReference>
<dbReference type="InterPro" id="IPR002397">
    <property type="entry name" value="Cyt_P450_B"/>
</dbReference>
<comment type="similarity">
    <text evidence="1 7">Belongs to the cytochrome P450 family.</text>
</comment>
<dbReference type="GO" id="GO:0005506">
    <property type="term" value="F:iron ion binding"/>
    <property type="evidence" value="ECO:0007669"/>
    <property type="project" value="InterPro"/>
</dbReference>
<dbReference type="RefSeq" id="WP_220196034.1">
    <property type="nucleotide sequence ID" value="NZ_BNJF01000002.1"/>
</dbReference>
<dbReference type="PRINTS" id="PR00359">
    <property type="entry name" value="BP450"/>
</dbReference>
<dbReference type="Proteomes" id="UP000612362">
    <property type="component" value="Unassembled WGS sequence"/>
</dbReference>
<keyword evidence="4 7" id="KW-0560">Oxidoreductase</keyword>
<dbReference type="GO" id="GO:0004497">
    <property type="term" value="F:monooxygenase activity"/>
    <property type="evidence" value="ECO:0007669"/>
    <property type="project" value="UniProtKB-KW"/>
</dbReference>
<evidence type="ECO:0000256" key="3">
    <source>
        <dbReference type="ARBA" id="ARBA00022723"/>
    </source>
</evidence>
<dbReference type="PANTHER" id="PTHR46696">
    <property type="entry name" value="P450, PUTATIVE (EUROFUNG)-RELATED"/>
    <property type="match status" value="1"/>
</dbReference>
<dbReference type="PANTHER" id="PTHR46696:SF1">
    <property type="entry name" value="CYTOCHROME P450 YJIB-RELATED"/>
    <property type="match status" value="1"/>
</dbReference>
<dbReference type="GO" id="GO:0020037">
    <property type="term" value="F:heme binding"/>
    <property type="evidence" value="ECO:0007669"/>
    <property type="project" value="InterPro"/>
</dbReference>
<dbReference type="Gene3D" id="1.10.630.10">
    <property type="entry name" value="Cytochrome P450"/>
    <property type="match status" value="1"/>
</dbReference>
<sequence length="407" mass="46346">MATTEPQIDFTSPAFKKNPYEILANMRRQNPVAKISLPGDRTGWLVTRYEDVETLIKDPRLSIDIRDVYPPEVIQAVFPFGEVSEGLLHSMVFSNDPKTHSRLRNLVSHSFTPRYIETWQGRIQNIIDEIINQLPEHGEIDLIREVAFPLPMIVISEMLGIPVEDREKFRDWSNSYVDSLGNPAAAQAIIGDMAEFQQYLFELIEAKRANPSDDLLSKLVSTDVEGDRLSRQELIGMTLLLVMAGNETTTTLISSAMLTLFQNPEQKELLKQNPALLKPAIEEFIRYQGPLLNLNDRWAVEDFEYKGQQIKKGESVYLCVASANRDEERFQNGNSFNVQRSDLQRHVGFGLGMHYCLGAPLARLEGVIGLHTILQRLPEIRLAVPEEELTWRPSIITFALEKLPVRF</sequence>
<organism evidence="8 9">
    <name type="scientific">Ktedonospora formicarum</name>
    <dbReference type="NCBI Taxonomy" id="2778364"/>
    <lineage>
        <taxon>Bacteria</taxon>
        <taxon>Bacillati</taxon>
        <taxon>Chloroflexota</taxon>
        <taxon>Ktedonobacteria</taxon>
        <taxon>Ktedonobacterales</taxon>
        <taxon>Ktedonobacteraceae</taxon>
        <taxon>Ktedonospora</taxon>
    </lineage>
</organism>
<keyword evidence="5 7" id="KW-0408">Iron</keyword>
<evidence type="ECO:0000256" key="7">
    <source>
        <dbReference type="RuleBase" id="RU000461"/>
    </source>
</evidence>
<dbReference type="Pfam" id="PF00067">
    <property type="entry name" value="p450"/>
    <property type="match status" value="1"/>
</dbReference>
<dbReference type="PROSITE" id="PS00086">
    <property type="entry name" value="CYTOCHROME_P450"/>
    <property type="match status" value="1"/>
</dbReference>
<name>A0A8J3I753_9CHLR</name>
<evidence type="ECO:0000256" key="1">
    <source>
        <dbReference type="ARBA" id="ARBA00010617"/>
    </source>
</evidence>
<keyword evidence="9" id="KW-1185">Reference proteome</keyword>
<dbReference type="AlphaFoldDB" id="A0A8J3I753"/>
<dbReference type="InterPro" id="IPR017972">
    <property type="entry name" value="Cyt_P450_CS"/>
</dbReference>
<dbReference type="EMBL" id="BNJF01000002">
    <property type="protein sequence ID" value="GHO46669.1"/>
    <property type="molecule type" value="Genomic_DNA"/>
</dbReference>
<evidence type="ECO:0000313" key="9">
    <source>
        <dbReference type="Proteomes" id="UP000612362"/>
    </source>
</evidence>
<evidence type="ECO:0000256" key="5">
    <source>
        <dbReference type="ARBA" id="ARBA00023004"/>
    </source>
</evidence>